<dbReference type="PANTHER" id="PTHR43078:SF6">
    <property type="entry name" value="UDP-GLUCURONIC ACID DECARBOXYLASE 1"/>
    <property type="match status" value="1"/>
</dbReference>
<protein>
    <recommendedName>
        <fullName evidence="7">UDP-glucuronate decarboxylase</fullName>
    </recommendedName>
</protein>
<dbReference type="SUPFAM" id="SSF51735">
    <property type="entry name" value="NAD(P)-binding Rossmann-fold domains"/>
    <property type="match status" value="1"/>
</dbReference>
<dbReference type="GO" id="GO:0005737">
    <property type="term" value="C:cytoplasm"/>
    <property type="evidence" value="ECO:0007669"/>
    <property type="project" value="TreeGrafter"/>
</dbReference>
<evidence type="ECO:0000256" key="4">
    <source>
        <dbReference type="ARBA" id="ARBA00023239"/>
    </source>
</evidence>
<comment type="cofactor">
    <cofactor evidence="1">
        <name>NAD(+)</name>
        <dbReference type="ChEBI" id="CHEBI:57540"/>
    </cofactor>
</comment>
<keyword evidence="3" id="KW-0520">NAD</keyword>
<proteinExistence type="predicted"/>
<dbReference type="GO" id="GO:0070403">
    <property type="term" value="F:NAD+ binding"/>
    <property type="evidence" value="ECO:0007669"/>
    <property type="project" value="InterPro"/>
</dbReference>
<keyword evidence="6" id="KW-1185">Reference proteome</keyword>
<sequence length="99" mass="11390">MEDLIEGLVSLMRVEGPEYDVYNIGKENEHTIKELAQEVLNLTDTESGIVHEPLPEDDPSQRRPDISRAKAELNWEPEISLREGLNKTIEQFKRNMNSV</sequence>
<dbReference type="PANTHER" id="PTHR43078">
    <property type="entry name" value="UDP-GLUCURONIC ACID DECARBOXYLASE-RELATED"/>
    <property type="match status" value="1"/>
</dbReference>
<evidence type="ECO:0000313" key="5">
    <source>
        <dbReference type="EMBL" id="GCF14469.1"/>
    </source>
</evidence>
<organism evidence="5 6">
    <name type="scientific">Haloarcula mannanilytica</name>
    <dbReference type="NCBI Taxonomy" id="2509225"/>
    <lineage>
        <taxon>Archaea</taxon>
        <taxon>Methanobacteriati</taxon>
        <taxon>Methanobacteriota</taxon>
        <taxon>Stenosarchaea group</taxon>
        <taxon>Halobacteria</taxon>
        <taxon>Halobacteriales</taxon>
        <taxon>Haloarculaceae</taxon>
        <taxon>Haloarcula</taxon>
    </lineage>
</organism>
<accession>A0A4C2EQM1</accession>
<keyword evidence="2" id="KW-0210">Decarboxylase</keyword>
<gene>
    <name evidence="5" type="ORF">Harman_24040</name>
</gene>
<evidence type="ECO:0000256" key="1">
    <source>
        <dbReference type="ARBA" id="ARBA00001911"/>
    </source>
</evidence>
<dbReference type="Gene3D" id="3.40.50.720">
    <property type="entry name" value="NAD(P)-binding Rossmann-like Domain"/>
    <property type="match status" value="1"/>
</dbReference>
<evidence type="ECO:0000313" key="6">
    <source>
        <dbReference type="Proteomes" id="UP000304382"/>
    </source>
</evidence>
<dbReference type="GO" id="GO:0042732">
    <property type="term" value="P:D-xylose metabolic process"/>
    <property type="evidence" value="ECO:0007669"/>
    <property type="project" value="InterPro"/>
</dbReference>
<evidence type="ECO:0000256" key="2">
    <source>
        <dbReference type="ARBA" id="ARBA00022793"/>
    </source>
</evidence>
<dbReference type="InterPro" id="IPR044516">
    <property type="entry name" value="UXS-like"/>
</dbReference>
<dbReference type="Proteomes" id="UP000304382">
    <property type="component" value="Unassembled WGS sequence"/>
</dbReference>
<evidence type="ECO:0008006" key="7">
    <source>
        <dbReference type="Google" id="ProtNLM"/>
    </source>
</evidence>
<dbReference type="GO" id="GO:0048040">
    <property type="term" value="F:UDP-glucuronate decarboxylase activity"/>
    <property type="evidence" value="ECO:0007669"/>
    <property type="project" value="TreeGrafter"/>
</dbReference>
<dbReference type="InterPro" id="IPR036291">
    <property type="entry name" value="NAD(P)-bd_dom_sf"/>
</dbReference>
<comment type="caution">
    <text evidence="5">The sequence shown here is derived from an EMBL/GenBank/DDBJ whole genome shotgun (WGS) entry which is preliminary data.</text>
</comment>
<reference evidence="5 6" key="1">
    <citation type="submission" date="2019-02" db="EMBL/GenBank/DDBJ databases">
        <title>Haloarcula mannanilyticum sp. nov., a mannan degrading haloarchaeon isolated from commercial salt.</title>
        <authorList>
            <person name="Enomoto S."/>
            <person name="Shimane Y."/>
            <person name="Kamekura M."/>
            <person name="Ito T."/>
            <person name="Moriya O."/>
            <person name="Ihara K."/>
            <person name="Takahashi-Ando N."/>
            <person name="Fukushima Y."/>
            <person name="Yoshida Y."/>
            <person name="Usama R."/>
            <person name="Takai K."/>
            <person name="Minegishi H."/>
        </authorList>
    </citation>
    <scope>NUCLEOTIDE SEQUENCE [LARGE SCALE GENOMIC DNA]</scope>
    <source>
        <strain evidence="5 6">MD130-1</strain>
    </source>
</reference>
<name>A0A4C2EQM1_9EURY</name>
<evidence type="ECO:0000256" key="3">
    <source>
        <dbReference type="ARBA" id="ARBA00023027"/>
    </source>
</evidence>
<dbReference type="AlphaFoldDB" id="A0A4C2EQM1"/>
<keyword evidence="4" id="KW-0456">Lyase</keyword>
<dbReference type="EMBL" id="BIXZ01000004">
    <property type="protein sequence ID" value="GCF14469.1"/>
    <property type="molecule type" value="Genomic_DNA"/>
</dbReference>